<name>A0A0R3E3M8_9BRAD</name>
<gene>
    <name evidence="2" type="ORF">AOQ71_04490</name>
</gene>
<organism evidence="2 3">
    <name type="scientific">Bradyrhizobium manausense</name>
    <dbReference type="NCBI Taxonomy" id="989370"/>
    <lineage>
        <taxon>Bacteria</taxon>
        <taxon>Pseudomonadati</taxon>
        <taxon>Pseudomonadota</taxon>
        <taxon>Alphaproteobacteria</taxon>
        <taxon>Hyphomicrobiales</taxon>
        <taxon>Nitrobacteraceae</taxon>
        <taxon>Bradyrhizobium</taxon>
    </lineage>
</organism>
<evidence type="ECO:0000256" key="1">
    <source>
        <dbReference type="SAM" id="MobiDB-lite"/>
    </source>
</evidence>
<comment type="caution">
    <text evidence="2">The sequence shown here is derived from an EMBL/GenBank/DDBJ whole genome shotgun (WGS) entry which is preliminary data.</text>
</comment>
<dbReference type="EMBL" id="LJYG01000022">
    <property type="protein sequence ID" value="KRQ16769.1"/>
    <property type="molecule type" value="Genomic_DNA"/>
</dbReference>
<sequence>MDVDVAAMEHVRSMADLRCHTRAHVAKAFCNDDIDEIDMARMAAMHAYGYAKLSSFVSLAQDPSQLLVSDGDARAKAIAQRAKELHTYTVPKVAAWSTSRIDGVLARGSDPEDSKLREWVNGIPTKETEVLFLGGNLEDYRTGSQPNPYRIYRPGTNQEAQSRRYPPLSECASALLGAGQ</sequence>
<reference evidence="2 3" key="1">
    <citation type="submission" date="2015-09" db="EMBL/GenBank/DDBJ databases">
        <title>Draft Genome Sequence of Bradyrhizobium manausense Strain BR 3351T, a Novel Symbiotic Nitrogen-Fixing Alphaproteobacterium Isolated from Brazilian Amazon Rain Forest.</title>
        <authorList>
            <person name="De Araujo J.L."/>
            <person name="Zilli J.E."/>
        </authorList>
    </citation>
    <scope>NUCLEOTIDE SEQUENCE [LARGE SCALE GENOMIC DNA]</scope>
    <source>
        <strain evidence="2 3">BR3351</strain>
    </source>
</reference>
<proteinExistence type="predicted"/>
<feature type="region of interest" description="Disordered" evidence="1">
    <location>
        <begin position="143"/>
        <end position="167"/>
    </location>
</feature>
<accession>A0A0R3E3M8</accession>
<keyword evidence="3" id="KW-1185">Reference proteome</keyword>
<evidence type="ECO:0000313" key="3">
    <source>
        <dbReference type="Proteomes" id="UP000051936"/>
    </source>
</evidence>
<dbReference type="Proteomes" id="UP000051936">
    <property type="component" value="Unassembled WGS sequence"/>
</dbReference>
<evidence type="ECO:0000313" key="2">
    <source>
        <dbReference type="EMBL" id="KRQ16769.1"/>
    </source>
</evidence>
<dbReference type="STRING" id="989370.AOQ71_04490"/>
<protein>
    <submittedName>
        <fullName evidence="2">Uncharacterized protein</fullName>
    </submittedName>
</protein>
<dbReference type="AlphaFoldDB" id="A0A0R3E3M8"/>